<dbReference type="Gene3D" id="3.40.50.2000">
    <property type="entry name" value="Glycogen Phosphorylase B"/>
    <property type="match status" value="2"/>
</dbReference>
<dbReference type="GO" id="GO:0016758">
    <property type="term" value="F:hexosyltransferase activity"/>
    <property type="evidence" value="ECO:0007669"/>
    <property type="project" value="InterPro"/>
</dbReference>
<dbReference type="EMBL" id="QTTT01000001">
    <property type="protein sequence ID" value="REE96972.1"/>
    <property type="molecule type" value="Genomic_DNA"/>
</dbReference>
<dbReference type="SUPFAM" id="SSF53756">
    <property type="entry name" value="UDP-Glycosyltransferase/glycogen phosphorylase"/>
    <property type="match status" value="1"/>
</dbReference>
<accession>A0A3D9SM24</accession>
<dbReference type="FunFam" id="3.40.50.2000:FF:000009">
    <property type="entry name" value="Sterol 3-beta-glucosyltransferase UGT80A2"/>
    <property type="match status" value="1"/>
</dbReference>
<dbReference type="Pfam" id="PF06722">
    <property type="entry name" value="EryCIII-like_C"/>
    <property type="match status" value="1"/>
</dbReference>
<dbReference type="PANTHER" id="PTHR48050:SF13">
    <property type="entry name" value="STEROL 3-BETA-GLUCOSYLTRANSFERASE UGT80A2"/>
    <property type="match status" value="1"/>
</dbReference>
<proteinExistence type="predicted"/>
<evidence type="ECO:0000313" key="3">
    <source>
        <dbReference type="EMBL" id="REE96972.1"/>
    </source>
</evidence>
<dbReference type="InterPro" id="IPR050426">
    <property type="entry name" value="Glycosyltransferase_28"/>
</dbReference>
<feature type="domain" description="Erythromycin biosynthesis protein CIII-like C-terminal" evidence="2">
    <location>
        <begin position="311"/>
        <end position="401"/>
    </location>
</feature>
<feature type="domain" description="Glycosyltransferase family 28 N-terminal" evidence="1">
    <location>
        <begin position="5"/>
        <end position="61"/>
    </location>
</feature>
<dbReference type="GO" id="GO:0005975">
    <property type="term" value="P:carbohydrate metabolic process"/>
    <property type="evidence" value="ECO:0007669"/>
    <property type="project" value="InterPro"/>
</dbReference>
<dbReference type="InterPro" id="IPR010610">
    <property type="entry name" value="EryCIII-like_C"/>
</dbReference>
<comment type="caution">
    <text evidence="3">The sequence shown here is derived from an EMBL/GenBank/DDBJ whole genome shotgun (WGS) entry which is preliminary data.</text>
</comment>
<dbReference type="AlphaFoldDB" id="A0A3D9SM24"/>
<protein>
    <submittedName>
        <fullName evidence="3">UDP:flavonoid glycosyltransferase YjiC (YdhE family)</fullName>
    </submittedName>
</protein>
<organism evidence="3 4">
    <name type="scientific">Thermomonospora umbrina</name>
    <dbReference type="NCBI Taxonomy" id="111806"/>
    <lineage>
        <taxon>Bacteria</taxon>
        <taxon>Bacillati</taxon>
        <taxon>Actinomycetota</taxon>
        <taxon>Actinomycetes</taxon>
        <taxon>Streptosporangiales</taxon>
        <taxon>Thermomonosporaceae</taxon>
        <taxon>Thermomonospora</taxon>
    </lineage>
</organism>
<keyword evidence="3" id="KW-0808">Transferase</keyword>
<dbReference type="OrthoDB" id="3253247at2"/>
<gene>
    <name evidence="3" type="ORF">DFJ69_2425</name>
</gene>
<evidence type="ECO:0000259" key="2">
    <source>
        <dbReference type="Pfam" id="PF06722"/>
    </source>
</evidence>
<keyword evidence="4" id="KW-1185">Reference proteome</keyword>
<dbReference type="Pfam" id="PF03033">
    <property type="entry name" value="Glyco_transf_28"/>
    <property type="match status" value="1"/>
</dbReference>
<sequence>MSRNIVLFALGSRGDIQPCVALGRGLAARGASVRLLASGRYESMITDAGLDLFPMSADPSKILSSEEGQQLLAGGRNPVKLLVGFRRILGPLAERMFAEMLEGSRGADLILAPDAGWPGENLGEHYGVPSAELRYAPGHRTGAFPHPLLPQTRRLGSWGNRRTFDAIDMITWQFVRPFVNPFRTGQLGLDPLPFLGPMRRMREAGRPVLCAVSPAVVPRPRDWPANSHMTGFWFLDEPEYEPPADLADFLDAGRPPVYVGFGSMVPADPVSTYRLVRDGLKQAGVRGVFMGDPDNEETPSTDDLFVLKEAPHSWLFPRMAAVVHHGGAGTTAAGLRAGVPTVICPFFGDQPYWGERVSALKVGPAPIPFRKLTAPALAGAVRRVVHDPVLRARAEKIGERISGEKAIPQTCDLVEALLDTPARY</sequence>
<dbReference type="GO" id="GO:0033072">
    <property type="term" value="P:vancomycin biosynthetic process"/>
    <property type="evidence" value="ECO:0007669"/>
    <property type="project" value="UniProtKB-ARBA"/>
</dbReference>
<evidence type="ECO:0000259" key="1">
    <source>
        <dbReference type="Pfam" id="PF03033"/>
    </source>
</evidence>
<dbReference type="RefSeq" id="WP_116022536.1">
    <property type="nucleotide sequence ID" value="NZ_QTTT01000001.1"/>
</dbReference>
<dbReference type="InterPro" id="IPR004276">
    <property type="entry name" value="GlycoTrans_28_N"/>
</dbReference>
<dbReference type="CDD" id="cd03784">
    <property type="entry name" value="GT1_Gtf-like"/>
    <property type="match status" value="1"/>
</dbReference>
<dbReference type="Proteomes" id="UP000256661">
    <property type="component" value="Unassembled WGS sequence"/>
</dbReference>
<evidence type="ECO:0000313" key="4">
    <source>
        <dbReference type="Proteomes" id="UP000256661"/>
    </source>
</evidence>
<dbReference type="GO" id="GO:0008194">
    <property type="term" value="F:UDP-glycosyltransferase activity"/>
    <property type="evidence" value="ECO:0007669"/>
    <property type="project" value="InterPro"/>
</dbReference>
<reference evidence="3 4" key="1">
    <citation type="submission" date="2018-08" db="EMBL/GenBank/DDBJ databases">
        <title>Sequencing the genomes of 1000 actinobacteria strains.</title>
        <authorList>
            <person name="Klenk H.-P."/>
        </authorList>
    </citation>
    <scope>NUCLEOTIDE SEQUENCE [LARGE SCALE GENOMIC DNA]</scope>
    <source>
        <strain evidence="3 4">DSM 43927</strain>
    </source>
</reference>
<name>A0A3D9SM24_9ACTN</name>
<dbReference type="PANTHER" id="PTHR48050">
    <property type="entry name" value="STEROL 3-BETA-GLUCOSYLTRANSFERASE"/>
    <property type="match status" value="1"/>
</dbReference>
<dbReference type="InterPro" id="IPR002213">
    <property type="entry name" value="UDP_glucos_trans"/>
</dbReference>